<gene>
    <name evidence="2" type="ORF">SAMN05216551_10249</name>
</gene>
<dbReference type="GO" id="GO:0030497">
    <property type="term" value="P:fatty acid elongation"/>
    <property type="evidence" value="ECO:0007669"/>
    <property type="project" value="TreeGrafter"/>
</dbReference>
<dbReference type="Gene3D" id="3.40.50.720">
    <property type="entry name" value="NAD(P)-binding Rossmann-like Domain"/>
    <property type="match status" value="1"/>
</dbReference>
<dbReference type="RefSeq" id="WP_268874490.1">
    <property type="nucleotide sequence ID" value="NZ_FNLO01000002.1"/>
</dbReference>
<protein>
    <submittedName>
        <fullName evidence="2">NAD(P)-dependent dehydrogenase, short-chain alcohol dehydrogenase family</fullName>
    </submittedName>
</protein>
<organism evidence="2 3">
    <name type="scientific">Chitinasiproducens palmae</name>
    <dbReference type="NCBI Taxonomy" id="1770053"/>
    <lineage>
        <taxon>Bacteria</taxon>
        <taxon>Pseudomonadati</taxon>
        <taxon>Pseudomonadota</taxon>
        <taxon>Betaproteobacteria</taxon>
        <taxon>Burkholderiales</taxon>
        <taxon>Burkholderiaceae</taxon>
        <taxon>Chitinasiproducens</taxon>
    </lineage>
</organism>
<dbReference type="GO" id="GO:0016616">
    <property type="term" value="F:oxidoreductase activity, acting on the CH-OH group of donors, NAD or NADP as acceptor"/>
    <property type="evidence" value="ECO:0007669"/>
    <property type="project" value="TreeGrafter"/>
</dbReference>
<evidence type="ECO:0000256" key="1">
    <source>
        <dbReference type="ARBA" id="ARBA00006484"/>
    </source>
</evidence>
<dbReference type="Proteomes" id="UP000243719">
    <property type="component" value="Unassembled WGS sequence"/>
</dbReference>
<dbReference type="InterPro" id="IPR036291">
    <property type="entry name" value="NAD(P)-bd_dom_sf"/>
</dbReference>
<reference evidence="3" key="1">
    <citation type="submission" date="2016-09" db="EMBL/GenBank/DDBJ databases">
        <authorList>
            <person name="Varghese N."/>
            <person name="Submissions S."/>
        </authorList>
    </citation>
    <scope>NUCLEOTIDE SEQUENCE [LARGE SCALE GENOMIC DNA]</scope>
    <source>
        <strain evidence="3">JS23</strain>
    </source>
</reference>
<dbReference type="CDD" id="cd05233">
    <property type="entry name" value="SDR_c"/>
    <property type="match status" value="1"/>
</dbReference>
<keyword evidence="3" id="KW-1185">Reference proteome</keyword>
<dbReference type="PANTHER" id="PTHR42760:SF123">
    <property type="entry name" value="OXIDOREDUCTASE"/>
    <property type="match status" value="1"/>
</dbReference>
<accession>A0A1H2PK83</accession>
<dbReference type="InterPro" id="IPR020904">
    <property type="entry name" value="Sc_DH/Rdtase_CS"/>
</dbReference>
<dbReference type="NCBIfam" id="NF005559">
    <property type="entry name" value="PRK07231.1"/>
    <property type="match status" value="1"/>
</dbReference>
<dbReference type="PROSITE" id="PS00061">
    <property type="entry name" value="ADH_SHORT"/>
    <property type="match status" value="1"/>
</dbReference>
<dbReference type="STRING" id="1770053.SAMN05216551_10249"/>
<dbReference type="FunFam" id="3.40.50.720:FF:000084">
    <property type="entry name" value="Short-chain dehydrogenase reductase"/>
    <property type="match status" value="1"/>
</dbReference>
<comment type="similarity">
    <text evidence="1">Belongs to the short-chain dehydrogenases/reductases (SDR) family.</text>
</comment>
<dbReference type="PRINTS" id="PR00081">
    <property type="entry name" value="GDHRDH"/>
</dbReference>
<dbReference type="Pfam" id="PF13561">
    <property type="entry name" value="adh_short_C2"/>
    <property type="match status" value="1"/>
</dbReference>
<sequence>MSENTRSESQAAGAGRIAVVTGGAMGIGADTAQRLGAAGYHVVLADLDHGAAEQRVQALAKQEVSASAVQMDVGDAKSIAAGFDTVARQHGRCDVLVNCAGVAKVLPFLDYPLDVFEWTMRINVTGALLCGQHAARLMVQQGWGRIVNIASVAGVRAVGTGRTAYGTSKGAVIALTRQMAVELCEHGITVNAVAPGPVDTPMTRVLHTDKFRDEYTRAIPMKRYGSTGEIAAAVCYLASDEAAYVNGVVLPVDGGFLAWGAGAT</sequence>
<dbReference type="AlphaFoldDB" id="A0A1H2PK83"/>
<dbReference type="InterPro" id="IPR002347">
    <property type="entry name" value="SDR_fam"/>
</dbReference>
<dbReference type="PANTHER" id="PTHR42760">
    <property type="entry name" value="SHORT-CHAIN DEHYDROGENASES/REDUCTASES FAMILY MEMBER"/>
    <property type="match status" value="1"/>
</dbReference>
<dbReference type="PRINTS" id="PR00080">
    <property type="entry name" value="SDRFAMILY"/>
</dbReference>
<name>A0A1H2PK83_9BURK</name>
<proteinExistence type="inferred from homology"/>
<dbReference type="EMBL" id="FNLO01000002">
    <property type="protein sequence ID" value="SDV46862.1"/>
    <property type="molecule type" value="Genomic_DNA"/>
</dbReference>
<evidence type="ECO:0000313" key="3">
    <source>
        <dbReference type="Proteomes" id="UP000243719"/>
    </source>
</evidence>
<evidence type="ECO:0000313" key="2">
    <source>
        <dbReference type="EMBL" id="SDV46862.1"/>
    </source>
</evidence>
<dbReference type="SUPFAM" id="SSF51735">
    <property type="entry name" value="NAD(P)-binding Rossmann-fold domains"/>
    <property type="match status" value="1"/>
</dbReference>